<dbReference type="PANTHER" id="PTHR46112">
    <property type="entry name" value="AMINOPEPTIDASE"/>
    <property type="match status" value="1"/>
</dbReference>
<dbReference type="Pfam" id="PF00557">
    <property type="entry name" value="Peptidase_M24"/>
    <property type="match status" value="1"/>
</dbReference>
<dbReference type="InterPro" id="IPR000994">
    <property type="entry name" value="Pept_M24"/>
</dbReference>
<evidence type="ECO:0000259" key="2">
    <source>
        <dbReference type="Pfam" id="PF01321"/>
    </source>
</evidence>
<reference evidence="3 4" key="1">
    <citation type="submission" date="2019-03" db="EMBL/GenBank/DDBJ databases">
        <title>Genomic Encyclopedia of Type Strains, Phase IV (KMG-IV): sequencing the most valuable type-strain genomes for metagenomic binning, comparative biology and taxonomic classification.</title>
        <authorList>
            <person name="Goeker M."/>
        </authorList>
    </citation>
    <scope>NUCLEOTIDE SEQUENCE [LARGE SCALE GENOMIC DNA]</scope>
    <source>
        <strain evidence="3 4">DSM 13328</strain>
    </source>
</reference>
<dbReference type="RefSeq" id="WP_133517488.1">
    <property type="nucleotide sequence ID" value="NZ_JAHDUW010000003.1"/>
</dbReference>
<dbReference type="SUPFAM" id="SSF53092">
    <property type="entry name" value="Creatinase/prolidase N-terminal domain"/>
    <property type="match status" value="1"/>
</dbReference>
<sequence>MTLLEEISELEENKKGIKTNPTDISVALKEAGADAYLMHGAIHDSDIYYATRFLESDPFSYLLTAEGDETLLISDMEKRRAEIESRVPADKIKTTSDYNYREIAKEKKDANLAYTLVLKEMLTEKKIQTVAVSYDLPAYYYNMLQKEGIDVVLIRSPFVKSRTIKNSEEIEKIARSQKAAEAAMTAAIEMISRSTADDTGSGKLVLNGQVLTGKTVLLEIARVLMENDCADEETIVSCGPDSADPHGKTYGALYANHPIVIDIFPQHKYTRYFGDMTRTVIHGEASEELIRMYDAVKSAQEIGVNTAKPGVTCADVHNAVCDALEAAGYDTYRSGSKVGFIHTTGHGVGLDIHEMPSVSDNPHVLEPGNVITIEPGLYYPDIGGIRIEDTIVITKDGCRNLNTMPKIFEI</sequence>
<feature type="domain" description="Peptidase M24" evidence="1">
    <location>
        <begin position="171"/>
        <end position="395"/>
    </location>
</feature>
<dbReference type="Pfam" id="PF01321">
    <property type="entry name" value="Creatinase_N"/>
    <property type="match status" value="1"/>
</dbReference>
<dbReference type="OrthoDB" id="1346at2157"/>
<accession>A0A484F6T7</accession>
<name>A0A484F6T7_9EURY</name>
<dbReference type="InterPro" id="IPR036005">
    <property type="entry name" value="Creatinase/aminopeptidase-like"/>
</dbReference>
<evidence type="ECO:0000313" key="4">
    <source>
        <dbReference type="Proteomes" id="UP000294855"/>
    </source>
</evidence>
<protein>
    <submittedName>
        <fullName evidence="3">Xaa-Pro aminopeptidase</fullName>
    </submittedName>
</protein>
<dbReference type="AlphaFoldDB" id="A0A484F6T7"/>
<dbReference type="InterPro" id="IPR050659">
    <property type="entry name" value="Peptidase_M24B"/>
</dbReference>
<comment type="caution">
    <text evidence="3">The sequence shown here is derived from an EMBL/GenBank/DDBJ whole genome shotgun (WGS) entry which is preliminary data.</text>
</comment>
<feature type="domain" description="Creatinase N-terminal" evidence="2">
    <location>
        <begin position="27"/>
        <end position="148"/>
    </location>
</feature>
<dbReference type="GO" id="GO:0004177">
    <property type="term" value="F:aminopeptidase activity"/>
    <property type="evidence" value="ECO:0007669"/>
    <property type="project" value="UniProtKB-KW"/>
</dbReference>
<dbReference type="EMBL" id="SNYS01000008">
    <property type="protein sequence ID" value="TDQ68841.1"/>
    <property type="molecule type" value="Genomic_DNA"/>
</dbReference>
<dbReference type="Gene3D" id="3.90.230.10">
    <property type="entry name" value="Creatinase/methionine aminopeptidase superfamily"/>
    <property type="match status" value="1"/>
</dbReference>
<dbReference type="SUPFAM" id="SSF55920">
    <property type="entry name" value="Creatinase/aminopeptidase"/>
    <property type="match status" value="1"/>
</dbReference>
<gene>
    <name evidence="3" type="ORF">C7391_1039</name>
</gene>
<proteinExistence type="predicted"/>
<dbReference type="InterPro" id="IPR029149">
    <property type="entry name" value="Creatin/AminoP/Spt16_N"/>
</dbReference>
<dbReference type="PANTHER" id="PTHR46112:SF2">
    <property type="entry name" value="XAA-PRO AMINOPEPTIDASE P-RELATED"/>
    <property type="match status" value="1"/>
</dbReference>
<dbReference type="Gene3D" id="3.40.350.10">
    <property type="entry name" value="Creatinase/prolidase N-terminal domain"/>
    <property type="match status" value="1"/>
</dbReference>
<keyword evidence="3" id="KW-0645">Protease</keyword>
<organism evidence="3 4">
    <name type="scientific">Methanimicrococcus blatticola</name>
    <dbReference type="NCBI Taxonomy" id="91560"/>
    <lineage>
        <taxon>Archaea</taxon>
        <taxon>Methanobacteriati</taxon>
        <taxon>Methanobacteriota</taxon>
        <taxon>Stenosarchaea group</taxon>
        <taxon>Methanomicrobia</taxon>
        <taxon>Methanosarcinales</taxon>
        <taxon>Methanosarcinaceae</taxon>
        <taxon>Methanimicrococcus</taxon>
    </lineage>
</organism>
<evidence type="ECO:0000259" key="1">
    <source>
        <dbReference type="Pfam" id="PF00557"/>
    </source>
</evidence>
<keyword evidence="3" id="KW-0378">Hydrolase</keyword>
<evidence type="ECO:0000313" key="3">
    <source>
        <dbReference type="EMBL" id="TDQ68841.1"/>
    </source>
</evidence>
<dbReference type="Proteomes" id="UP000294855">
    <property type="component" value="Unassembled WGS sequence"/>
</dbReference>
<keyword evidence="4" id="KW-1185">Reference proteome</keyword>
<keyword evidence="3" id="KW-0031">Aminopeptidase</keyword>
<dbReference type="InterPro" id="IPR000587">
    <property type="entry name" value="Creatinase_N"/>
</dbReference>